<evidence type="ECO:0000256" key="1">
    <source>
        <dbReference type="SAM" id="MobiDB-lite"/>
    </source>
</evidence>
<keyword evidence="4" id="KW-1185">Reference proteome</keyword>
<organism evidence="3 4">
    <name type="scientific">Exidia glandulosa HHB12029</name>
    <dbReference type="NCBI Taxonomy" id="1314781"/>
    <lineage>
        <taxon>Eukaryota</taxon>
        <taxon>Fungi</taxon>
        <taxon>Dikarya</taxon>
        <taxon>Basidiomycota</taxon>
        <taxon>Agaricomycotina</taxon>
        <taxon>Agaricomycetes</taxon>
        <taxon>Auriculariales</taxon>
        <taxon>Exidiaceae</taxon>
        <taxon>Exidia</taxon>
    </lineage>
</organism>
<feature type="region of interest" description="Disordered" evidence="1">
    <location>
        <begin position="204"/>
        <end position="301"/>
    </location>
</feature>
<gene>
    <name evidence="3" type="ORF">EXIGLDRAFT_774825</name>
</gene>
<dbReference type="OrthoDB" id="3263243at2759"/>
<name>A0A165E7A4_EXIGL</name>
<evidence type="ECO:0000256" key="2">
    <source>
        <dbReference type="SAM" id="Phobius"/>
    </source>
</evidence>
<protein>
    <recommendedName>
        <fullName evidence="5">Transmembrane protein</fullName>
    </recommendedName>
</protein>
<feature type="compositionally biased region" description="Acidic residues" evidence="1">
    <location>
        <begin position="281"/>
        <end position="291"/>
    </location>
</feature>
<evidence type="ECO:0000313" key="4">
    <source>
        <dbReference type="Proteomes" id="UP000077266"/>
    </source>
</evidence>
<evidence type="ECO:0008006" key="5">
    <source>
        <dbReference type="Google" id="ProtNLM"/>
    </source>
</evidence>
<feature type="compositionally biased region" description="Basic and acidic residues" evidence="1">
    <location>
        <begin position="292"/>
        <end position="301"/>
    </location>
</feature>
<dbReference type="EMBL" id="KV426162">
    <property type="protein sequence ID" value="KZV86226.1"/>
    <property type="molecule type" value="Genomic_DNA"/>
</dbReference>
<keyword evidence="2" id="KW-0812">Transmembrane</keyword>
<feature type="compositionally biased region" description="Basic and acidic residues" evidence="1">
    <location>
        <begin position="204"/>
        <end position="215"/>
    </location>
</feature>
<reference evidence="3 4" key="1">
    <citation type="journal article" date="2016" name="Mol. Biol. Evol.">
        <title>Comparative Genomics of Early-Diverging Mushroom-Forming Fungi Provides Insights into the Origins of Lignocellulose Decay Capabilities.</title>
        <authorList>
            <person name="Nagy L.G."/>
            <person name="Riley R."/>
            <person name="Tritt A."/>
            <person name="Adam C."/>
            <person name="Daum C."/>
            <person name="Floudas D."/>
            <person name="Sun H."/>
            <person name="Yadav J.S."/>
            <person name="Pangilinan J."/>
            <person name="Larsson K.H."/>
            <person name="Matsuura K."/>
            <person name="Barry K."/>
            <person name="Labutti K."/>
            <person name="Kuo R."/>
            <person name="Ohm R.A."/>
            <person name="Bhattacharya S.S."/>
            <person name="Shirouzu T."/>
            <person name="Yoshinaga Y."/>
            <person name="Martin F.M."/>
            <person name="Grigoriev I.V."/>
            <person name="Hibbett D.S."/>
        </authorList>
    </citation>
    <scope>NUCLEOTIDE SEQUENCE [LARGE SCALE GENOMIC DNA]</scope>
    <source>
        <strain evidence="3 4">HHB12029</strain>
    </source>
</reference>
<sequence>MDGTIDSPALALFNPPAPKPALKSRPITQAPRHFVSRSLHNLRQGNIALFIVFCGCFVIFVRALFGAGYDEGYSADADAAVQKHPSLLSRWGPHSQRALEQQWKKLRTRDGTGAGLWAKIRKEDEGSASSRIGGRAPGHDALHWLRVMEDKALTGLGRRAQHPADVAAEADPVADAVAQAPLAARPEAPALPEHDISEDLDEHDVHDEEDHHGRENVQPAPVLKQHEESAAAPPPSPASDAPIQTPAASASAAAESASSSTTTASSSSIEAAQVSPSSPELDPEHDDTDDEPVYHKKEETK</sequence>
<dbReference type="AlphaFoldDB" id="A0A165E7A4"/>
<evidence type="ECO:0000313" key="3">
    <source>
        <dbReference type="EMBL" id="KZV86226.1"/>
    </source>
</evidence>
<feature type="compositionally biased region" description="Low complexity" evidence="1">
    <location>
        <begin position="238"/>
        <end position="273"/>
    </location>
</feature>
<feature type="transmembrane region" description="Helical" evidence="2">
    <location>
        <begin position="47"/>
        <end position="65"/>
    </location>
</feature>
<proteinExistence type="predicted"/>
<keyword evidence="2" id="KW-1133">Transmembrane helix</keyword>
<accession>A0A165E7A4</accession>
<keyword evidence="2" id="KW-0472">Membrane</keyword>
<dbReference type="Proteomes" id="UP000077266">
    <property type="component" value="Unassembled WGS sequence"/>
</dbReference>
<dbReference type="InParanoid" id="A0A165E7A4"/>